<name>A0A6J5SYV0_9CAUD</name>
<accession>A0A6J5SYV0</accession>
<proteinExistence type="predicted"/>
<gene>
    <name evidence="1" type="ORF">UFOVP1626_12</name>
</gene>
<protein>
    <submittedName>
        <fullName evidence="1">Uncharacterized protein</fullName>
    </submittedName>
</protein>
<sequence>MKMKDELQAIYEDEENVYYCCYCLQPQNGKIGCCQENHFVEFKYLDNDCKQEIAQEILNG</sequence>
<dbReference type="EMBL" id="LR797493">
    <property type="protein sequence ID" value="CAB4220683.1"/>
    <property type="molecule type" value="Genomic_DNA"/>
</dbReference>
<evidence type="ECO:0000313" key="1">
    <source>
        <dbReference type="EMBL" id="CAB4220683.1"/>
    </source>
</evidence>
<organism evidence="1">
    <name type="scientific">uncultured Caudovirales phage</name>
    <dbReference type="NCBI Taxonomy" id="2100421"/>
    <lineage>
        <taxon>Viruses</taxon>
        <taxon>Duplodnaviria</taxon>
        <taxon>Heunggongvirae</taxon>
        <taxon>Uroviricota</taxon>
        <taxon>Caudoviricetes</taxon>
        <taxon>Peduoviridae</taxon>
        <taxon>Maltschvirus</taxon>
        <taxon>Maltschvirus maltsch</taxon>
    </lineage>
</organism>
<reference evidence="1" key="1">
    <citation type="submission" date="2020-05" db="EMBL/GenBank/DDBJ databases">
        <authorList>
            <person name="Chiriac C."/>
            <person name="Salcher M."/>
            <person name="Ghai R."/>
            <person name="Kavagutti S V."/>
        </authorList>
    </citation>
    <scope>NUCLEOTIDE SEQUENCE</scope>
</reference>